<proteinExistence type="predicted"/>
<gene>
    <name evidence="2" type="ORF">RHGRI_003007</name>
</gene>
<evidence type="ECO:0008006" key="4">
    <source>
        <dbReference type="Google" id="ProtNLM"/>
    </source>
</evidence>
<dbReference type="Proteomes" id="UP000823749">
    <property type="component" value="Chromosome 1"/>
</dbReference>
<accession>A0AAV6LS57</accession>
<comment type="caution">
    <text evidence="2">The sequence shown here is derived from an EMBL/GenBank/DDBJ whole genome shotgun (WGS) entry which is preliminary data.</text>
</comment>
<protein>
    <recommendedName>
        <fullName evidence="4">Glycine-rich protein</fullName>
    </recommendedName>
</protein>
<name>A0AAV6LS57_9ERIC</name>
<dbReference type="AlphaFoldDB" id="A0AAV6LS57"/>
<keyword evidence="3" id="KW-1185">Reference proteome</keyword>
<dbReference type="EMBL" id="JACTNZ010000001">
    <property type="protein sequence ID" value="KAG5567661.1"/>
    <property type="molecule type" value="Genomic_DNA"/>
</dbReference>
<organism evidence="2 3">
    <name type="scientific">Rhododendron griersonianum</name>
    <dbReference type="NCBI Taxonomy" id="479676"/>
    <lineage>
        <taxon>Eukaryota</taxon>
        <taxon>Viridiplantae</taxon>
        <taxon>Streptophyta</taxon>
        <taxon>Embryophyta</taxon>
        <taxon>Tracheophyta</taxon>
        <taxon>Spermatophyta</taxon>
        <taxon>Magnoliopsida</taxon>
        <taxon>eudicotyledons</taxon>
        <taxon>Gunneridae</taxon>
        <taxon>Pentapetalae</taxon>
        <taxon>asterids</taxon>
        <taxon>Ericales</taxon>
        <taxon>Ericaceae</taxon>
        <taxon>Ericoideae</taxon>
        <taxon>Rhodoreae</taxon>
        <taxon>Rhododendron</taxon>
    </lineage>
</organism>
<evidence type="ECO:0000313" key="3">
    <source>
        <dbReference type="Proteomes" id="UP000823749"/>
    </source>
</evidence>
<feature type="region of interest" description="Disordered" evidence="1">
    <location>
        <begin position="122"/>
        <end position="212"/>
    </location>
</feature>
<reference evidence="2" key="1">
    <citation type="submission" date="2020-08" db="EMBL/GenBank/DDBJ databases">
        <title>Plant Genome Project.</title>
        <authorList>
            <person name="Zhang R.-G."/>
        </authorList>
    </citation>
    <scope>NUCLEOTIDE SEQUENCE</scope>
    <source>
        <strain evidence="2">WSP0</strain>
        <tissue evidence="2">Leaf</tissue>
    </source>
</reference>
<feature type="compositionally biased region" description="Gly residues" evidence="1">
    <location>
        <begin position="125"/>
        <end position="212"/>
    </location>
</feature>
<evidence type="ECO:0000313" key="2">
    <source>
        <dbReference type="EMBL" id="KAG5567661.1"/>
    </source>
</evidence>
<sequence length="237" mass="22277">MVDAGDSWLGLGIWFGVGGGWFGWGLLEWRGQDVLRGSNKGLFSGFRQRWWQLSVSLQATVGGSKKPIKLPIHTLFDRLYNKIHTTHFHTDLLELTDLENFSGGGGRRKPCKFRHCLSGRELTMGPGGGGGGRGGGGGGGRGGGGGGFGGGGGGPGGGGGGWGGPGGGGGGGPGGGGGGWGGPGGGGGGPGGGGGGWGGGGGGPGGGGGGWGGGGGPGGPGFFLGGCCGGLCNMIGA</sequence>
<evidence type="ECO:0000256" key="1">
    <source>
        <dbReference type="SAM" id="MobiDB-lite"/>
    </source>
</evidence>